<evidence type="ECO:0000313" key="1">
    <source>
        <dbReference type="EMBL" id="SHK04097.1"/>
    </source>
</evidence>
<dbReference type="AlphaFoldDB" id="A0A1M6P7Y4"/>
<dbReference type="RefSeq" id="WP_073254440.1">
    <property type="nucleotide sequence ID" value="NZ_FQZQ01000017.1"/>
</dbReference>
<gene>
    <name evidence="1" type="ORF">SAMN05444000_11796</name>
</gene>
<dbReference type="STRING" id="1470563.SAMN05444000_11796"/>
<dbReference type="OrthoDB" id="7165680at2"/>
<protein>
    <recommendedName>
        <fullName evidence="3">Cell division protein FtsL</fullName>
    </recommendedName>
</protein>
<keyword evidence="2" id="KW-1185">Reference proteome</keyword>
<proteinExistence type="predicted"/>
<sequence>MRSMLFIVTALAVISLAVWAYRENYQTQHVINETERLQQEIGAARSRLAVLRAEWAYLNRPDRLRDLAELNFDSLQLLPLRPDQFGKADQVSYPPLRQVEFSEAVDVSGIDGPGPEDQP</sequence>
<evidence type="ECO:0008006" key="3">
    <source>
        <dbReference type="Google" id="ProtNLM"/>
    </source>
</evidence>
<dbReference type="EMBL" id="FQZQ01000017">
    <property type="protein sequence ID" value="SHK04097.1"/>
    <property type="molecule type" value="Genomic_DNA"/>
</dbReference>
<reference evidence="2" key="1">
    <citation type="submission" date="2016-11" db="EMBL/GenBank/DDBJ databases">
        <authorList>
            <person name="Varghese N."/>
            <person name="Submissions S."/>
        </authorList>
    </citation>
    <scope>NUCLEOTIDE SEQUENCE [LARGE SCALE GENOMIC DNA]</scope>
    <source>
        <strain evidence="2">DSM 100564</strain>
    </source>
</reference>
<evidence type="ECO:0000313" key="2">
    <source>
        <dbReference type="Proteomes" id="UP000183982"/>
    </source>
</evidence>
<dbReference type="Proteomes" id="UP000183982">
    <property type="component" value="Unassembled WGS sequence"/>
</dbReference>
<accession>A0A1M6P7Y4</accession>
<organism evidence="1 2">
    <name type="scientific">Shimia gijangensis</name>
    <dbReference type="NCBI Taxonomy" id="1470563"/>
    <lineage>
        <taxon>Bacteria</taxon>
        <taxon>Pseudomonadati</taxon>
        <taxon>Pseudomonadota</taxon>
        <taxon>Alphaproteobacteria</taxon>
        <taxon>Rhodobacterales</taxon>
        <taxon>Roseobacteraceae</taxon>
    </lineage>
</organism>
<name>A0A1M6P7Y4_9RHOB</name>